<dbReference type="InterPro" id="IPR031814">
    <property type="entry name" value="ALG11_N"/>
</dbReference>
<dbReference type="PANTHER" id="PTHR45919:SF1">
    <property type="entry name" value="GDP-MAN:MAN(3)GLCNAC(2)-PP-DOL ALPHA-1,2-MANNOSYLTRANSFERASE"/>
    <property type="match status" value="1"/>
</dbReference>
<keyword evidence="7 12" id="KW-0812">Transmembrane</keyword>
<evidence type="ECO:0000256" key="1">
    <source>
        <dbReference type="ARBA" id="ARBA00004389"/>
    </source>
</evidence>
<evidence type="ECO:0000256" key="10">
    <source>
        <dbReference type="ARBA" id="ARBA00023136"/>
    </source>
</evidence>
<accession>A0A8H3TY62</accession>
<dbReference type="Pfam" id="PF15924">
    <property type="entry name" value="ALG11_N"/>
    <property type="match status" value="1"/>
</dbReference>
<keyword evidence="8 12" id="KW-0256">Endoplasmic reticulum</keyword>
<feature type="transmembrane region" description="Helical" evidence="12">
    <location>
        <begin position="206"/>
        <end position="224"/>
    </location>
</feature>
<dbReference type="EMBL" id="BLZA01000035">
    <property type="protein sequence ID" value="GHJ89076.1"/>
    <property type="molecule type" value="Genomic_DNA"/>
</dbReference>
<evidence type="ECO:0000256" key="7">
    <source>
        <dbReference type="ARBA" id="ARBA00022692"/>
    </source>
</evidence>
<evidence type="ECO:0000259" key="14">
    <source>
        <dbReference type="Pfam" id="PF00534"/>
    </source>
</evidence>
<evidence type="ECO:0000256" key="9">
    <source>
        <dbReference type="ARBA" id="ARBA00022989"/>
    </source>
</evidence>
<dbReference type="Pfam" id="PF00534">
    <property type="entry name" value="Glycos_transf_1"/>
    <property type="match status" value="1"/>
</dbReference>
<dbReference type="GO" id="GO:0006487">
    <property type="term" value="P:protein N-linked glycosylation"/>
    <property type="evidence" value="ECO:0007669"/>
    <property type="project" value="TreeGrafter"/>
</dbReference>
<name>A0A8H3TY62_9TREE</name>
<dbReference type="AlphaFoldDB" id="A0A8H3TY62"/>
<evidence type="ECO:0000256" key="3">
    <source>
        <dbReference type="ARBA" id="ARBA00012645"/>
    </source>
</evidence>
<evidence type="ECO:0000256" key="5">
    <source>
        <dbReference type="ARBA" id="ARBA00022676"/>
    </source>
</evidence>
<feature type="transmembrane region" description="Helical" evidence="12">
    <location>
        <begin position="244"/>
        <end position="268"/>
    </location>
</feature>
<evidence type="ECO:0000313" key="17">
    <source>
        <dbReference type="Proteomes" id="UP000620104"/>
    </source>
</evidence>
<protein>
    <recommendedName>
        <fullName evidence="4 12">GDP-Man:Man(3)GlcNAc(2)-PP-Dol alpha-1,2-mannosyltransferase</fullName>
        <ecNumber evidence="3 12">2.4.1.131</ecNumber>
    </recommendedName>
</protein>
<evidence type="ECO:0000256" key="11">
    <source>
        <dbReference type="ARBA" id="ARBA00045065"/>
    </source>
</evidence>
<feature type="region of interest" description="Disordered" evidence="13">
    <location>
        <begin position="1"/>
        <end position="26"/>
    </location>
</feature>
<dbReference type="Gene3D" id="3.40.50.2000">
    <property type="entry name" value="Glycogen Phosphorylase B"/>
    <property type="match status" value="1"/>
</dbReference>
<evidence type="ECO:0000256" key="8">
    <source>
        <dbReference type="ARBA" id="ARBA00022824"/>
    </source>
</evidence>
<comment type="subcellular location">
    <subcellularLocation>
        <location evidence="1">Endoplasmic reticulum membrane</location>
        <topology evidence="1">Single-pass membrane protein</topology>
    </subcellularLocation>
</comment>
<gene>
    <name evidence="16" type="ORF">NliqN6_5478</name>
</gene>
<dbReference type="InterPro" id="IPR001296">
    <property type="entry name" value="Glyco_trans_1"/>
</dbReference>
<proteinExistence type="inferred from homology"/>
<evidence type="ECO:0000256" key="4">
    <source>
        <dbReference type="ARBA" id="ARBA00022018"/>
    </source>
</evidence>
<dbReference type="EC" id="2.4.1.131" evidence="3 12"/>
<dbReference type="GO" id="GO:0004377">
    <property type="term" value="F:GDP-Man:Man(3)GlcNAc(2)-PP-Dol alpha-1,2-mannosyltransferase activity"/>
    <property type="evidence" value="ECO:0007669"/>
    <property type="project" value="UniProtKB-UniRule"/>
</dbReference>
<organism evidence="16 17">
    <name type="scientific">Naganishia liquefaciens</name>
    <dbReference type="NCBI Taxonomy" id="104408"/>
    <lineage>
        <taxon>Eukaryota</taxon>
        <taxon>Fungi</taxon>
        <taxon>Dikarya</taxon>
        <taxon>Basidiomycota</taxon>
        <taxon>Agaricomycotina</taxon>
        <taxon>Tremellomycetes</taxon>
        <taxon>Filobasidiales</taxon>
        <taxon>Filobasidiaceae</taxon>
        <taxon>Naganishia</taxon>
    </lineage>
</organism>
<evidence type="ECO:0000256" key="6">
    <source>
        <dbReference type="ARBA" id="ARBA00022679"/>
    </source>
</evidence>
<sequence>MNRPVPPPIRKGLPATGFRPPRAGKPVFANSQQEDIAPIYLYLSLIPILLLIGVGLAGLGLTRLRERNEKRKLKVLEEYGWKNAESEEEPKPENTKDSGLRNRKRGTTNTPTAVKVTQDKPLIVGFWHPYCNAGGGGERVLWTAIAWVQATHTNGRVLSVVYTGDYPETSKEEILHKVKARFDITLDPASIHFVPLRSRHVISDSYWRRFTLLGQSAGSVWLALQGMVLDRDGFWPDIFIDTMGYAFTLPLVSMLSGHTVPLGSYIHYPVISTDMLRRVKERKVEGTNQQGISASRWRTWGKLLYYRIFTQLYAVALMFSNVTMTNSSWTQNHISNLIQLGRRSFLSSLLNFDRRQDTPQDSATATHDSRGQLVHDPPRIVYPPCDTHEFLQLGNLASRKPIMVSLAQFRPEKDHAKQIEALALLFERHPEWRAKGVKLIMLGSCRNEEDEARIRGLKALAEDRRVTGDVEFVVNAPFSDIVQRLGEASIGMNTMVDEHFGISVVEFMAAGLIPLAHASAGPLLDIVTPTTKGARTGFHGTDASSFADRMHEILSMPVKEQEKIRRAAREKAVEAFSQEVFERGWKEAWVRLIDMRVRKR</sequence>
<dbReference type="SUPFAM" id="SSF53756">
    <property type="entry name" value="UDP-Glycosyltransferase/glycogen phosphorylase"/>
    <property type="match status" value="1"/>
</dbReference>
<keyword evidence="6 12" id="KW-0808">Transferase</keyword>
<evidence type="ECO:0000256" key="12">
    <source>
        <dbReference type="RuleBase" id="RU367051"/>
    </source>
</evidence>
<evidence type="ECO:0000256" key="13">
    <source>
        <dbReference type="SAM" id="MobiDB-lite"/>
    </source>
</evidence>
<comment type="function">
    <text evidence="12">GDP-Man:Man(3)GlcNAc(2)-PP-Dol alpha-1,2-mannosyltransferase that operates in the biosynthetic pathway of dolichol-linked oligosaccharides, the glycan precursors employed in protein asparagine (N)-glycosylation. The assembly of dolichol-linked oligosaccharides begins on the cytosolic side of the endoplasmic reticulum membrane and finishes in its lumen. The sequential addition of sugars to dolichol pyrophosphate produces dolichol-linked oligosaccharides containing fourteen sugars, including two GlcNAcs, nine mannoses and three glucoses. Once assembled, the oligosaccharide is transferred from the lipid to nascent proteins by oligosaccharyltransferases. Catalyzes, on the cytoplasmic face of the endoplasmic reticulum, the addition of the fourth and fifth mannose residues to the dolichol-linked oligosaccharide chain, to produce Man(5)GlcNAc(2)-PP-dolichol core oligosaccharide.</text>
</comment>
<evidence type="ECO:0000259" key="15">
    <source>
        <dbReference type="Pfam" id="PF15924"/>
    </source>
</evidence>
<feature type="domain" description="ALG11 mannosyltransferase N-terminal" evidence="15">
    <location>
        <begin position="123"/>
        <end position="337"/>
    </location>
</feature>
<comment type="catalytic activity">
    <reaction evidence="11 12">
        <text>an alpha-D-Man-(1-&gt;3)-[alpha-D-Man-(1-&gt;6)]-beta-D-Man-(1-&gt;4)-beta-D-GlcNAc-(1-&gt;4)-alpha-D-GlcNAc-diphospho-di-trans,poly-cis-dolichol + 2 GDP-alpha-D-mannose = an alpha-D-Man-(1-&gt;2)-alpha-D-Man-(1-&gt;2)-alpha-D-Man-(1-&gt;3)-[alpha-D-Man-(1-&gt;6)]-beta-D-Man-(1-&gt;4)-beta-D-GlcNAc-(1-&gt;4)-alpha-D-GlcNAc-diphospho-di-trans,poly-cis-dolichol + 2 GDP + 2 H(+)</text>
        <dbReference type="Rhea" id="RHEA:29523"/>
        <dbReference type="Rhea" id="RHEA-COMP:19515"/>
        <dbReference type="Rhea" id="RHEA-COMP:19516"/>
        <dbReference type="ChEBI" id="CHEBI:15378"/>
        <dbReference type="ChEBI" id="CHEBI:57527"/>
        <dbReference type="ChEBI" id="CHEBI:58189"/>
        <dbReference type="ChEBI" id="CHEBI:132511"/>
        <dbReference type="ChEBI" id="CHEBI:132515"/>
        <dbReference type="EC" id="2.4.1.131"/>
    </reaction>
    <physiologicalReaction direction="left-to-right" evidence="11 12">
        <dbReference type="Rhea" id="RHEA:29524"/>
    </physiologicalReaction>
</comment>
<feature type="region of interest" description="Disordered" evidence="13">
    <location>
        <begin position="83"/>
        <end position="111"/>
    </location>
</feature>
<dbReference type="InterPro" id="IPR038013">
    <property type="entry name" value="ALG11"/>
</dbReference>
<evidence type="ECO:0000256" key="2">
    <source>
        <dbReference type="ARBA" id="ARBA00004922"/>
    </source>
</evidence>
<dbReference type="UniPathway" id="UPA00378"/>
<feature type="compositionally biased region" description="Basic and acidic residues" evidence="13">
    <location>
        <begin position="89"/>
        <end position="100"/>
    </location>
</feature>
<keyword evidence="9 12" id="KW-1133">Transmembrane helix</keyword>
<feature type="transmembrane region" description="Helical" evidence="12">
    <location>
        <begin position="304"/>
        <end position="324"/>
    </location>
</feature>
<dbReference type="Proteomes" id="UP000620104">
    <property type="component" value="Unassembled WGS sequence"/>
</dbReference>
<dbReference type="PANTHER" id="PTHR45919">
    <property type="entry name" value="GDP-MAN:MAN(3)GLCNAC(2)-PP-DOL ALPHA-1,2-MANNOSYLTRANSFERASE"/>
    <property type="match status" value="1"/>
</dbReference>
<keyword evidence="17" id="KW-1185">Reference proteome</keyword>
<reference evidence="16" key="1">
    <citation type="submission" date="2020-07" db="EMBL/GenBank/DDBJ databases">
        <title>Draft Genome Sequence of a Deep-Sea Yeast, Naganishia (Cryptococcus) liquefaciens strain N6.</title>
        <authorList>
            <person name="Han Y.W."/>
            <person name="Kajitani R."/>
            <person name="Morimoto H."/>
            <person name="Parhat M."/>
            <person name="Tsubouchi H."/>
            <person name="Bakenova O."/>
            <person name="Ogata M."/>
            <person name="Argunhan B."/>
            <person name="Aoki R."/>
            <person name="Kajiwara S."/>
            <person name="Itoh T."/>
            <person name="Iwasaki H."/>
        </authorList>
    </citation>
    <scope>NUCLEOTIDE SEQUENCE</scope>
    <source>
        <strain evidence="16">N6</strain>
    </source>
</reference>
<keyword evidence="10 12" id="KW-0472">Membrane</keyword>
<dbReference type="OrthoDB" id="2276068at2759"/>
<evidence type="ECO:0000313" key="16">
    <source>
        <dbReference type="EMBL" id="GHJ89076.1"/>
    </source>
</evidence>
<feature type="transmembrane region" description="Helical" evidence="12">
    <location>
        <begin position="39"/>
        <end position="62"/>
    </location>
</feature>
<keyword evidence="5 12" id="KW-0328">Glycosyltransferase</keyword>
<comment type="pathway">
    <text evidence="2 12">Protein modification; protein glycosylation.</text>
</comment>
<comment type="caution">
    <text evidence="16">The sequence shown here is derived from an EMBL/GenBank/DDBJ whole genome shotgun (WGS) entry which is preliminary data.</text>
</comment>
<comment type="similarity">
    <text evidence="12">Belongs to the glycosyltransferase group 1 family. Glycosyltransferase 4 subfamily.</text>
</comment>
<dbReference type="CDD" id="cd03806">
    <property type="entry name" value="GT4_ALG11-like"/>
    <property type="match status" value="1"/>
</dbReference>
<dbReference type="GO" id="GO:0005789">
    <property type="term" value="C:endoplasmic reticulum membrane"/>
    <property type="evidence" value="ECO:0007669"/>
    <property type="project" value="UniProtKB-SubCell"/>
</dbReference>
<feature type="domain" description="Glycosyl transferase family 1" evidence="14">
    <location>
        <begin position="396"/>
        <end position="570"/>
    </location>
</feature>